<gene>
    <name evidence="2" type="ORF">SA3R_00275</name>
</gene>
<keyword evidence="1" id="KW-0812">Transmembrane</keyword>
<dbReference type="RefSeq" id="WP_058776343.1">
    <property type="nucleotide sequence ID" value="NZ_JBEALA010000003.1"/>
</dbReference>
<sequence length="127" mass="13124">MLQSQSSRLGSLLLLLAALIGFAVALYAWLTPLTGVTGTIGALGVAIASVVLAVLTFLLRAATGRTGRIFLIVITLLLLCAIGFAAALLHQGIITLAMVIGLMGLIMLARNPAHRVRHATAQGANRA</sequence>
<reference evidence="2 3" key="1">
    <citation type="journal article" date="2016" name="Front. Microbiol.">
        <title>Genomic Resource of Rice Seed Associated Bacteria.</title>
        <authorList>
            <person name="Midha S."/>
            <person name="Bansal K."/>
            <person name="Sharma S."/>
            <person name="Kumar N."/>
            <person name="Patil P.P."/>
            <person name="Chaudhry V."/>
            <person name="Patil P.B."/>
        </authorList>
    </citation>
    <scope>NUCLEOTIDE SEQUENCE [LARGE SCALE GENOMIC DNA]</scope>
    <source>
        <strain evidence="2 3">SA3</strain>
    </source>
</reference>
<dbReference type="EMBL" id="LDSE01000001">
    <property type="protein sequence ID" value="KTS69699.1"/>
    <property type="molecule type" value="Genomic_DNA"/>
</dbReference>
<protein>
    <submittedName>
        <fullName evidence="2">Uncharacterized protein</fullName>
    </submittedName>
</protein>
<feature type="transmembrane region" description="Helical" evidence="1">
    <location>
        <begin position="69"/>
        <end position="87"/>
    </location>
</feature>
<organism evidence="2 3">
    <name type="scientific">Pantoea dispersa</name>
    <dbReference type="NCBI Taxonomy" id="59814"/>
    <lineage>
        <taxon>Bacteria</taxon>
        <taxon>Pseudomonadati</taxon>
        <taxon>Pseudomonadota</taxon>
        <taxon>Gammaproteobacteria</taxon>
        <taxon>Enterobacterales</taxon>
        <taxon>Erwiniaceae</taxon>
        <taxon>Pantoea</taxon>
    </lineage>
</organism>
<comment type="caution">
    <text evidence="2">The sequence shown here is derived from an EMBL/GenBank/DDBJ whole genome shotgun (WGS) entry which is preliminary data.</text>
</comment>
<accession>A0A8E1S2R0</accession>
<proteinExistence type="predicted"/>
<feature type="transmembrane region" description="Helical" evidence="1">
    <location>
        <begin position="36"/>
        <end position="57"/>
    </location>
</feature>
<feature type="transmembrane region" description="Helical" evidence="1">
    <location>
        <begin position="93"/>
        <end position="109"/>
    </location>
</feature>
<keyword evidence="1" id="KW-0472">Membrane</keyword>
<dbReference type="Proteomes" id="UP000071979">
    <property type="component" value="Unassembled WGS sequence"/>
</dbReference>
<keyword evidence="1" id="KW-1133">Transmembrane helix</keyword>
<dbReference type="AlphaFoldDB" id="A0A8E1S2R0"/>
<feature type="transmembrane region" description="Helical" evidence="1">
    <location>
        <begin position="12"/>
        <end position="30"/>
    </location>
</feature>
<evidence type="ECO:0000313" key="3">
    <source>
        <dbReference type="Proteomes" id="UP000071979"/>
    </source>
</evidence>
<name>A0A8E1S2R0_9GAMM</name>
<evidence type="ECO:0000256" key="1">
    <source>
        <dbReference type="SAM" id="Phobius"/>
    </source>
</evidence>
<evidence type="ECO:0000313" key="2">
    <source>
        <dbReference type="EMBL" id="KTS69699.1"/>
    </source>
</evidence>